<dbReference type="OMA" id="TLTECCF"/>
<gene>
    <name evidence="2" type="ORF">PPRIM_AZ9-3.1.T0300304</name>
</gene>
<keyword evidence="1" id="KW-1133">Transmembrane helix</keyword>
<organism evidence="2 3">
    <name type="scientific">Paramecium primaurelia</name>
    <dbReference type="NCBI Taxonomy" id="5886"/>
    <lineage>
        <taxon>Eukaryota</taxon>
        <taxon>Sar</taxon>
        <taxon>Alveolata</taxon>
        <taxon>Ciliophora</taxon>
        <taxon>Intramacronucleata</taxon>
        <taxon>Oligohymenophorea</taxon>
        <taxon>Peniculida</taxon>
        <taxon>Parameciidae</taxon>
        <taxon>Paramecium</taxon>
    </lineage>
</organism>
<dbReference type="EMBL" id="CAJJDM010000029">
    <property type="protein sequence ID" value="CAD8060771.1"/>
    <property type="molecule type" value="Genomic_DNA"/>
</dbReference>
<protein>
    <recommendedName>
        <fullName evidence="4">EGF-like domain-containing protein</fullName>
    </recommendedName>
</protein>
<evidence type="ECO:0000256" key="1">
    <source>
        <dbReference type="SAM" id="Phobius"/>
    </source>
</evidence>
<evidence type="ECO:0000313" key="2">
    <source>
        <dbReference type="EMBL" id="CAD8060771.1"/>
    </source>
</evidence>
<sequence length="504" mass="59164">MLFLLVIQCITATSILKNTNSLYEEWRHQAQVLVTRTPIEMIRQTLGLRRLDGDNEEQYDIPDSKIDLKHDRQFRIMEENGTQKPTVPVVNVTINEYLRQGPLIPLKCYLGQPILINVTQHYCFKQRVTYIQYKDISINNSANCTIRYRLHYGCLCPPDFYGEYCKNWNPIVCEIEQSSKDCKLVVDEDYYNKKIDGNPPCNQFRSSQFVDNVRTVCYNYYQNKLNSSVFHPEENYTIIWSNYTKGISALLPQQYKYSAPIPDNPNDPQQYIQYATASEEAEKEYFKYEQNSCIGTDSNILCSSLFFNVTPYVRFINWTFLSQSETTYLDYNLTLVELIGQKYIQVPITMTKSNPLFGRYSLEIGFILHLYGYNELYSINGSNQTIQSSPKEYQPQLQPKILFFEDQFYEEPTSSIRPLGKNARAGLIISIILLLIAIILIYKYRNTLTECCFPRIDRVVPEQYENQKSCFKKCFDYFKNYQVRDNMPEPEPEPKHTHQNQSLE</sequence>
<proteinExistence type="predicted"/>
<keyword evidence="3" id="KW-1185">Reference proteome</keyword>
<keyword evidence="1" id="KW-0812">Transmembrane</keyword>
<evidence type="ECO:0000313" key="3">
    <source>
        <dbReference type="Proteomes" id="UP000688137"/>
    </source>
</evidence>
<accession>A0A8S1L1E3</accession>
<reference evidence="2" key="1">
    <citation type="submission" date="2021-01" db="EMBL/GenBank/DDBJ databases">
        <authorList>
            <consortium name="Genoscope - CEA"/>
            <person name="William W."/>
        </authorList>
    </citation>
    <scope>NUCLEOTIDE SEQUENCE</scope>
</reference>
<dbReference type="AlphaFoldDB" id="A0A8S1L1E3"/>
<comment type="caution">
    <text evidence="2">The sequence shown here is derived from an EMBL/GenBank/DDBJ whole genome shotgun (WGS) entry which is preliminary data.</text>
</comment>
<keyword evidence="1" id="KW-0472">Membrane</keyword>
<dbReference type="Proteomes" id="UP000688137">
    <property type="component" value="Unassembled WGS sequence"/>
</dbReference>
<name>A0A8S1L1E3_PARPR</name>
<evidence type="ECO:0008006" key="4">
    <source>
        <dbReference type="Google" id="ProtNLM"/>
    </source>
</evidence>
<feature type="transmembrane region" description="Helical" evidence="1">
    <location>
        <begin position="423"/>
        <end position="442"/>
    </location>
</feature>